<dbReference type="PANTHER" id="PTHR43435:SF4">
    <property type="entry name" value="FGGY CARBOHYDRATE KINASE DOMAIN-CONTAINING PROTEIN"/>
    <property type="match status" value="1"/>
</dbReference>
<dbReference type="InterPro" id="IPR005929">
    <property type="entry name" value="Ribulokinase"/>
</dbReference>
<evidence type="ECO:0000256" key="7">
    <source>
        <dbReference type="HAMAP-Rule" id="MF_00520"/>
    </source>
</evidence>
<keyword evidence="5 7" id="KW-0054">Arabinose catabolism</keyword>
<evidence type="ECO:0000256" key="8">
    <source>
        <dbReference type="NCBIfam" id="TIGR01234"/>
    </source>
</evidence>
<dbReference type="CDD" id="cd07781">
    <property type="entry name" value="ASKHA_NBD_FGGY_L-RBK"/>
    <property type="match status" value="1"/>
</dbReference>
<keyword evidence="1 7" id="KW-0808">Transferase</keyword>
<dbReference type="InterPro" id="IPR000577">
    <property type="entry name" value="Carb_kinase_FGGY"/>
</dbReference>
<evidence type="ECO:0000259" key="11">
    <source>
        <dbReference type="Pfam" id="PF02782"/>
    </source>
</evidence>
<evidence type="ECO:0000259" key="10">
    <source>
        <dbReference type="Pfam" id="PF00370"/>
    </source>
</evidence>
<evidence type="ECO:0000256" key="5">
    <source>
        <dbReference type="ARBA" id="ARBA00022935"/>
    </source>
</evidence>
<dbReference type="InterPro" id="IPR018483">
    <property type="entry name" value="Carb_kinase_FGGY_CS"/>
</dbReference>
<dbReference type="OrthoDB" id="9805576at2"/>
<name>A0A328U628_9BACL</name>
<dbReference type="InterPro" id="IPR043129">
    <property type="entry name" value="ATPase_NBD"/>
</dbReference>
<evidence type="ECO:0000256" key="3">
    <source>
        <dbReference type="ARBA" id="ARBA00022777"/>
    </source>
</evidence>
<dbReference type="GO" id="GO:0019569">
    <property type="term" value="P:L-arabinose catabolic process to D-xylulose 5-phosphate"/>
    <property type="evidence" value="ECO:0007669"/>
    <property type="project" value="UniProtKB-UniRule"/>
</dbReference>
<dbReference type="Proteomes" id="UP000249260">
    <property type="component" value="Unassembled WGS sequence"/>
</dbReference>
<keyword evidence="4 7" id="KW-0067">ATP-binding</keyword>
<dbReference type="PROSITE" id="PS00445">
    <property type="entry name" value="FGGY_KINASES_2"/>
    <property type="match status" value="1"/>
</dbReference>
<evidence type="ECO:0000256" key="1">
    <source>
        <dbReference type="ARBA" id="ARBA00022679"/>
    </source>
</evidence>
<dbReference type="AlphaFoldDB" id="A0A328U628"/>
<dbReference type="GO" id="GO:0005737">
    <property type="term" value="C:cytoplasm"/>
    <property type="evidence" value="ECO:0007669"/>
    <property type="project" value="TreeGrafter"/>
</dbReference>
<comment type="caution">
    <text evidence="12">The sequence shown here is derived from an EMBL/GenBank/DDBJ whole genome shotgun (WGS) entry which is preliminary data.</text>
</comment>
<keyword evidence="6 7" id="KW-0119">Carbohydrate metabolism</keyword>
<comment type="pathway">
    <text evidence="7 9">Carbohydrate degradation; L-arabinose degradation via L-ribulose; D-xylulose 5-phosphate from L-arabinose (bacterial route): step 2/3.</text>
</comment>
<dbReference type="NCBIfam" id="TIGR01234">
    <property type="entry name" value="L-ribulokinase"/>
    <property type="match status" value="1"/>
</dbReference>
<evidence type="ECO:0000256" key="9">
    <source>
        <dbReference type="RuleBase" id="RU003455"/>
    </source>
</evidence>
<dbReference type="HAMAP" id="MF_00520">
    <property type="entry name" value="Ribulokinase"/>
    <property type="match status" value="1"/>
</dbReference>
<dbReference type="RefSeq" id="WP_112880655.1">
    <property type="nucleotide sequence ID" value="NZ_QLUW01000001.1"/>
</dbReference>
<accession>A0A328U628</accession>
<evidence type="ECO:0000256" key="2">
    <source>
        <dbReference type="ARBA" id="ARBA00022741"/>
    </source>
</evidence>
<evidence type="ECO:0000256" key="4">
    <source>
        <dbReference type="ARBA" id="ARBA00022840"/>
    </source>
</evidence>
<dbReference type="InterPro" id="IPR018485">
    <property type="entry name" value="FGGY_C"/>
</dbReference>
<evidence type="ECO:0000256" key="6">
    <source>
        <dbReference type="ARBA" id="ARBA00023277"/>
    </source>
</evidence>
<feature type="domain" description="Carbohydrate kinase FGGY C-terminal" evidence="11">
    <location>
        <begin position="290"/>
        <end position="488"/>
    </location>
</feature>
<keyword evidence="13" id="KW-1185">Reference proteome</keyword>
<dbReference type="EMBL" id="QLUW01000001">
    <property type="protein sequence ID" value="RAP77532.1"/>
    <property type="molecule type" value="Genomic_DNA"/>
</dbReference>
<keyword evidence="2 7" id="KW-0547">Nucleotide-binding</keyword>
<proteinExistence type="inferred from homology"/>
<protein>
    <recommendedName>
        <fullName evidence="7 8">Ribulokinase</fullName>
        <ecNumber evidence="7 8">2.7.1.16</ecNumber>
    </recommendedName>
</protein>
<comment type="catalytic activity">
    <reaction evidence="7">
        <text>D-ribulose + ATP = D-ribulose 5-phosphate + ADP + H(+)</text>
        <dbReference type="Rhea" id="RHEA:17601"/>
        <dbReference type="ChEBI" id="CHEBI:15378"/>
        <dbReference type="ChEBI" id="CHEBI:17173"/>
        <dbReference type="ChEBI" id="CHEBI:30616"/>
        <dbReference type="ChEBI" id="CHEBI:58121"/>
        <dbReference type="ChEBI" id="CHEBI:456216"/>
        <dbReference type="EC" id="2.7.1.16"/>
    </reaction>
</comment>
<evidence type="ECO:0000313" key="13">
    <source>
        <dbReference type="Proteomes" id="UP000249260"/>
    </source>
</evidence>
<reference evidence="12 13" key="1">
    <citation type="submission" date="2018-06" db="EMBL/GenBank/DDBJ databases">
        <title>Paenibacillus montanisoli sp. nov., isolated from mountain area soil.</title>
        <authorList>
            <person name="Wu M."/>
        </authorList>
    </citation>
    <scope>NUCLEOTIDE SEQUENCE [LARGE SCALE GENOMIC DNA]</scope>
    <source>
        <strain evidence="12 13">RA17</strain>
    </source>
</reference>
<dbReference type="EC" id="2.7.1.16" evidence="7 8"/>
<sequence length="554" mass="60172">MEKRYAIGVDYGTESGRALLVDIATGEEVATHVTPYPHGVIDETLPGTGRKLEHDWALQHPEDYLEVLRRSIPEVLRASGVSPERVIGIGIDFTACTMMPLDAAGTPLCLVGNWKDNPHSWVKLWKHHAAQEEANLINAKAGERGELFLARYGGRLSSEWMLPKALQILNEAPDIYAEADCFMEAADWVIMQMTGSFVRSSCTAGYKGTWHKRDGFPSDAFLASLDERFKDFATEKLRGPILPLGAKAGELNEQMAALTGLEPGTAVAVGNVDAHAMVPAVGVVTPGKLVLAMGTSTCHLLLSDKEVHAEGIAGVVEDGIVAGYYGYEAGQSAVGDIFAWYVNESVPAYVQQHAKEEGIGVHEWLERRAAQQKPGESGLLALDWWNGNRSVLMDSDLTGVMVGMTLQTKPEEIYRALLEATAFGTRKIIEAFQDGGVQVDELYACGGLPQRNRLLMQIYADVTGREIRIADSTQTAALGAAMFGAVAAGVEAGGYDSVADAAKNMARVREESFKPMAKNVETYNALYEEYVKLHDYFGRGGNDIMKRLKALKSG</sequence>
<comment type="catalytic activity">
    <reaction evidence="7 9">
        <text>L-ribulose + ATP = L-ribulose 5-phosphate + ADP + H(+)</text>
        <dbReference type="Rhea" id="RHEA:22072"/>
        <dbReference type="ChEBI" id="CHEBI:15378"/>
        <dbReference type="ChEBI" id="CHEBI:16880"/>
        <dbReference type="ChEBI" id="CHEBI:30616"/>
        <dbReference type="ChEBI" id="CHEBI:58226"/>
        <dbReference type="ChEBI" id="CHEBI:456216"/>
        <dbReference type="EC" id="2.7.1.16"/>
    </reaction>
</comment>
<dbReference type="Pfam" id="PF00370">
    <property type="entry name" value="FGGY_N"/>
    <property type="match status" value="1"/>
</dbReference>
<dbReference type="PANTHER" id="PTHR43435">
    <property type="entry name" value="RIBULOKINASE"/>
    <property type="match status" value="1"/>
</dbReference>
<dbReference type="InterPro" id="IPR018484">
    <property type="entry name" value="FGGY_N"/>
</dbReference>
<dbReference type="GO" id="GO:0019150">
    <property type="term" value="F:D-ribulokinase activity"/>
    <property type="evidence" value="ECO:0007669"/>
    <property type="project" value="RHEA"/>
</dbReference>
<comment type="similarity">
    <text evidence="7 9">Belongs to the ribulokinase family.</text>
</comment>
<dbReference type="GO" id="GO:0005524">
    <property type="term" value="F:ATP binding"/>
    <property type="evidence" value="ECO:0007669"/>
    <property type="project" value="UniProtKB-UniRule"/>
</dbReference>
<feature type="domain" description="Carbohydrate kinase FGGY N-terminal" evidence="10">
    <location>
        <begin position="5"/>
        <end position="275"/>
    </location>
</feature>
<dbReference type="UniPathway" id="UPA00145">
    <property type="reaction ID" value="UER00566"/>
</dbReference>
<dbReference type="Pfam" id="PF02782">
    <property type="entry name" value="FGGY_C"/>
    <property type="match status" value="1"/>
</dbReference>
<evidence type="ECO:0000313" key="12">
    <source>
        <dbReference type="EMBL" id="RAP77532.1"/>
    </source>
</evidence>
<dbReference type="PIRSF" id="PIRSF000538">
    <property type="entry name" value="GlpK"/>
    <property type="match status" value="1"/>
</dbReference>
<gene>
    <name evidence="7" type="primary">araB</name>
    <name evidence="12" type="ORF">DL346_03375</name>
</gene>
<dbReference type="GO" id="GO:0008741">
    <property type="term" value="F:ribulokinase activity"/>
    <property type="evidence" value="ECO:0007669"/>
    <property type="project" value="UniProtKB-UniRule"/>
</dbReference>
<keyword evidence="3 7" id="KW-0418">Kinase</keyword>
<organism evidence="12 13">
    <name type="scientific">Paenibacillus montanisoli</name>
    <dbReference type="NCBI Taxonomy" id="2081970"/>
    <lineage>
        <taxon>Bacteria</taxon>
        <taxon>Bacillati</taxon>
        <taxon>Bacillota</taxon>
        <taxon>Bacilli</taxon>
        <taxon>Bacillales</taxon>
        <taxon>Paenibacillaceae</taxon>
        <taxon>Paenibacillus</taxon>
    </lineage>
</organism>
<dbReference type="Gene3D" id="3.30.420.40">
    <property type="match status" value="2"/>
</dbReference>
<dbReference type="NCBIfam" id="NF003154">
    <property type="entry name" value="PRK04123.1"/>
    <property type="match status" value="1"/>
</dbReference>
<dbReference type="SUPFAM" id="SSF53067">
    <property type="entry name" value="Actin-like ATPase domain"/>
    <property type="match status" value="2"/>
</dbReference>